<gene>
    <name evidence="7" type="ORF">Taro_055602</name>
</gene>
<evidence type="ECO:0000259" key="6">
    <source>
        <dbReference type="PROSITE" id="PS51005"/>
    </source>
</evidence>
<dbReference type="OrthoDB" id="1880352at2759"/>
<protein>
    <recommendedName>
        <fullName evidence="6">NAC domain-containing protein</fullName>
    </recommendedName>
</protein>
<evidence type="ECO:0000313" key="8">
    <source>
        <dbReference type="Proteomes" id="UP000652761"/>
    </source>
</evidence>
<dbReference type="InterPro" id="IPR003441">
    <property type="entry name" value="NAC-dom"/>
</dbReference>
<proteinExistence type="predicted"/>
<keyword evidence="3" id="KW-0804">Transcription</keyword>
<dbReference type="PANTHER" id="PTHR31744:SF79">
    <property type="entry name" value="NAC DOMAIN-CONTAINING PROTEIN"/>
    <property type="match status" value="1"/>
</dbReference>
<dbReference type="InterPro" id="IPR036093">
    <property type="entry name" value="NAC_dom_sf"/>
</dbReference>
<keyword evidence="1" id="KW-0805">Transcription regulation</keyword>
<feature type="domain" description="NAC" evidence="6">
    <location>
        <begin position="9"/>
        <end position="181"/>
    </location>
</feature>
<accession>A0A843XRU9</accession>
<dbReference type="EMBL" id="NMUH01013201">
    <property type="protein sequence ID" value="MQM22549.1"/>
    <property type="molecule type" value="Genomic_DNA"/>
</dbReference>
<comment type="caution">
    <text evidence="7">The sequence shown here is derived from an EMBL/GenBank/DDBJ whole genome shotgun (WGS) entry which is preliminary data.</text>
</comment>
<evidence type="ECO:0000256" key="2">
    <source>
        <dbReference type="ARBA" id="ARBA00023125"/>
    </source>
</evidence>
<dbReference type="Gene3D" id="2.170.150.80">
    <property type="entry name" value="NAC domain"/>
    <property type="match status" value="1"/>
</dbReference>
<evidence type="ECO:0000256" key="4">
    <source>
        <dbReference type="ARBA" id="ARBA00023242"/>
    </source>
</evidence>
<feature type="region of interest" description="Disordered" evidence="5">
    <location>
        <begin position="203"/>
        <end position="230"/>
    </location>
</feature>
<dbReference type="PROSITE" id="PS51005">
    <property type="entry name" value="NAC"/>
    <property type="match status" value="1"/>
</dbReference>
<evidence type="ECO:0000256" key="5">
    <source>
        <dbReference type="SAM" id="MobiDB-lite"/>
    </source>
</evidence>
<dbReference type="Proteomes" id="UP000652761">
    <property type="component" value="Unassembled WGS sequence"/>
</dbReference>
<reference evidence="7" key="1">
    <citation type="submission" date="2017-07" db="EMBL/GenBank/DDBJ databases">
        <title>Taro Niue Genome Assembly and Annotation.</title>
        <authorList>
            <person name="Atibalentja N."/>
            <person name="Keating K."/>
            <person name="Fields C.J."/>
        </authorList>
    </citation>
    <scope>NUCLEOTIDE SEQUENCE</scope>
    <source>
        <strain evidence="7">Niue_2</strain>
        <tissue evidence="7">Leaf</tissue>
    </source>
</reference>
<keyword evidence="4" id="KW-0539">Nucleus</keyword>
<name>A0A843XRU9_COLES</name>
<evidence type="ECO:0000256" key="1">
    <source>
        <dbReference type="ARBA" id="ARBA00023015"/>
    </source>
</evidence>
<organism evidence="7 8">
    <name type="scientific">Colocasia esculenta</name>
    <name type="common">Wild taro</name>
    <name type="synonym">Arum esculentum</name>
    <dbReference type="NCBI Taxonomy" id="4460"/>
    <lineage>
        <taxon>Eukaryota</taxon>
        <taxon>Viridiplantae</taxon>
        <taxon>Streptophyta</taxon>
        <taxon>Embryophyta</taxon>
        <taxon>Tracheophyta</taxon>
        <taxon>Spermatophyta</taxon>
        <taxon>Magnoliopsida</taxon>
        <taxon>Liliopsida</taxon>
        <taxon>Araceae</taxon>
        <taxon>Aroideae</taxon>
        <taxon>Colocasieae</taxon>
        <taxon>Colocasia</taxon>
    </lineage>
</organism>
<keyword evidence="2" id="KW-0238">DNA-binding</keyword>
<dbReference type="GO" id="GO:0006355">
    <property type="term" value="P:regulation of DNA-templated transcription"/>
    <property type="evidence" value="ECO:0007669"/>
    <property type="project" value="InterPro"/>
</dbReference>
<dbReference type="GO" id="GO:0003677">
    <property type="term" value="F:DNA binding"/>
    <property type="evidence" value="ECO:0007669"/>
    <property type="project" value="UniProtKB-KW"/>
</dbReference>
<sequence>MEMNWSELDLPGFRFHPTEEELLDFYLKGAVRGKKLQPEIIHTLNIYLYHPLELPGMARNIGEREWYFFVPRDRRSNNGGRPNRTTDKGFWKATGSDRTIRSVSDPKRKIGLKKTLVFYEGRAPRGTRTDWVMNEYRLPDADNTATVANTCASTPKVCLPLHAYLFEAMHEDIVLCKIYRKATSMKELEQRAAMNKDATAAQCGSNSMADNTSASFSSSSDQKTSLHKSSTLPLMGMDAEAKEMKVETETEKDAEVTSLAVVGSEVPPRTMLPELHMLQVPQRQGFDWAHDPFLAQLRSPWLDNWSPLYANILNF</sequence>
<evidence type="ECO:0000256" key="3">
    <source>
        <dbReference type="ARBA" id="ARBA00023163"/>
    </source>
</evidence>
<keyword evidence="8" id="KW-1185">Reference proteome</keyword>
<dbReference type="PANTHER" id="PTHR31744">
    <property type="entry name" value="PROTEIN CUP-SHAPED COTYLEDON 2-RELATED"/>
    <property type="match status" value="1"/>
</dbReference>
<dbReference type="AlphaFoldDB" id="A0A843XRU9"/>
<feature type="compositionally biased region" description="Low complexity" evidence="5">
    <location>
        <begin position="207"/>
        <end position="223"/>
    </location>
</feature>
<dbReference type="Pfam" id="PF02365">
    <property type="entry name" value="NAM"/>
    <property type="match status" value="1"/>
</dbReference>
<evidence type="ECO:0000313" key="7">
    <source>
        <dbReference type="EMBL" id="MQM22549.1"/>
    </source>
</evidence>
<dbReference type="SUPFAM" id="SSF101941">
    <property type="entry name" value="NAC domain"/>
    <property type="match status" value="1"/>
</dbReference>